<dbReference type="InterPro" id="IPR029787">
    <property type="entry name" value="Nucleotide_cyclase"/>
</dbReference>
<dbReference type="InterPro" id="IPR011623">
    <property type="entry name" value="7TMR_DISM_rcpt_extracell_dom1"/>
</dbReference>
<feature type="transmembrane region" description="Helical" evidence="4">
    <location>
        <begin position="368"/>
        <end position="390"/>
    </location>
</feature>
<dbReference type="Pfam" id="PF07696">
    <property type="entry name" value="7TMR-DISMED2"/>
    <property type="match status" value="1"/>
</dbReference>
<evidence type="ECO:0000256" key="4">
    <source>
        <dbReference type="SAM" id="Phobius"/>
    </source>
</evidence>
<dbReference type="AlphaFoldDB" id="A0A7Y0L9N3"/>
<evidence type="ECO:0000256" key="3">
    <source>
        <dbReference type="ARBA" id="ARBA00034247"/>
    </source>
</evidence>
<comment type="catalytic activity">
    <reaction evidence="3">
        <text>2 GTP = 3',3'-c-di-GMP + 2 diphosphate</text>
        <dbReference type="Rhea" id="RHEA:24898"/>
        <dbReference type="ChEBI" id="CHEBI:33019"/>
        <dbReference type="ChEBI" id="CHEBI:37565"/>
        <dbReference type="ChEBI" id="CHEBI:58805"/>
        <dbReference type="EC" id="2.7.7.65"/>
    </reaction>
</comment>
<feature type="signal peptide" evidence="5">
    <location>
        <begin position="1"/>
        <end position="22"/>
    </location>
</feature>
<feature type="transmembrane region" description="Helical" evidence="4">
    <location>
        <begin position="336"/>
        <end position="356"/>
    </location>
</feature>
<accession>A0A7Y0L9N3</accession>
<evidence type="ECO:0000256" key="5">
    <source>
        <dbReference type="SAM" id="SignalP"/>
    </source>
</evidence>
<comment type="caution">
    <text evidence="7">The sequence shown here is derived from an EMBL/GenBank/DDBJ whole genome shotgun (WGS) entry which is preliminary data.</text>
</comment>
<dbReference type="Gene3D" id="3.30.70.270">
    <property type="match status" value="1"/>
</dbReference>
<comment type="cofactor">
    <cofactor evidence="1">
        <name>Mg(2+)</name>
        <dbReference type="ChEBI" id="CHEBI:18420"/>
    </cofactor>
</comment>
<dbReference type="GO" id="GO:0052621">
    <property type="term" value="F:diguanylate cyclase activity"/>
    <property type="evidence" value="ECO:0007669"/>
    <property type="project" value="UniProtKB-EC"/>
</dbReference>
<dbReference type="GO" id="GO:0005886">
    <property type="term" value="C:plasma membrane"/>
    <property type="evidence" value="ECO:0007669"/>
    <property type="project" value="TreeGrafter"/>
</dbReference>
<dbReference type="InterPro" id="IPR043128">
    <property type="entry name" value="Rev_trsase/Diguanyl_cyclase"/>
</dbReference>
<evidence type="ECO:0000259" key="6">
    <source>
        <dbReference type="PROSITE" id="PS50887"/>
    </source>
</evidence>
<dbReference type="FunFam" id="3.30.70.270:FF:000001">
    <property type="entry name" value="Diguanylate cyclase domain protein"/>
    <property type="match status" value="1"/>
</dbReference>
<dbReference type="EC" id="2.7.7.65" evidence="2"/>
<feature type="transmembrane region" description="Helical" evidence="4">
    <location>
        <begin position="250"/>
        <end position="272"/>
    </location>
</feature>
<dbReference type="Pfam" id="PF07695">
    <property type="entry name" value="7TMR-DISM_7TM"/>
    <property type="match status" value="1"/>
</dbReference>
<sequence>MSKVKLWAIWIICIFFSLPLYAQNAIEVGGNEQGLKRTGQQAVYHDATNALSLVEVAQLLNEGQFKPLSSAGSTGLKKGAFWSSIVITNTFSIPNDIFLEYIDHQIIHIDLYIKDKLSGKYQLVHQLSLTKPFIHRPVRSHRFTLPLNFSANETQEILVRFGSDEAGFTYPSMRIWTADNFYEAQTGEASFISFLFGSFFLMSLFALVAGVVTRQEVFYYYSIYAFSKITCWATILGFTHQYILRENFHWSLMSTSGAITIICGLLFSRAFLKSKQFTPKLDKVLLLMLANALLLLISALFQIKVIAIITITVALLLYPVLIGVGFARWRQGSKEAGIYSIAWSFLVIGLIIQALRDLGVVEHNFINYYWPPAASLLEMLTIMFAMSMMVNRLRKEKNAAKASYQAHLEQSKALLEMEVKARTMELEQAKSIAEQEARKDPLTGIHNRRSFFERAEERLKLAQRSQQRCCLFVIDLDHFKQINDSMGHGAGDQALCTFTEIVNRRVRETDVFGRLGGEEFALLVTEGLSTAKLVGERLVSDIASEKITVNDTSFSISASIGLVEVNIEYGIELAIKTADEAMYMAKRSGRNRVMIGQY</sequence>
<gene>
    <name evidence="7" type="ORF">HII17_01430</name>
</gene>
<evidence type="ECO:0000256" key="2">
    <source>
        <dbReference type="ARBA" id="ARBA00012528"/>
    </source>
</evidence>
<dbReference type="SUPFAM" id="SSF55073">
    <property type="entry name" value="Nucleotide cyclase"/>
    <property type="match status" value="1"/>
</dbReference>
<feature type="transmembrane region" description="Helical" evidence="4">
    <location>
        <begin position="307"/>
        <end position="329"/>
    </location>
</feature>
<dbReference type="PROSITE" id="PS50887">
    <property type="entry name" value="GGDEF"/>
    <property type="match status" value="1"/>
</dbReference>
<dbReference type="EMBL" id="JABBXH010000001">
    <property type="protein sequence ID" value="NMP30209.1"/>
    <property type="molecule type" value="Genomic_DNA"/>
</dbReference>
<feature type="transmembrane region" description="Helical" evidence="4">
    <location>
        <begin position="218"/>
        <end position="238"/>
    </location>
</feature>
<dbReference type="NCBIfam" id="TIGR00254">
    <property type="entry name" value="GGDEF"/>
    <property type="match status" value="1"/>
</dbReference>
<keyword evidence="8" id="KW-1185">Reference proteome</keyword>
<reference evidence="7 8" key="1">
    <citation type="submission" date="2020-04" db="EMBL/GenBank/DDBJ databases">
        <title>Thalassotalea sp. M1531, isolated from the surface of marine red alga.</title>
        <authorList>
            <person name="Pang L."/>
            <person name="Lu D.-C."/>
        </authorList>
    </citation>
    <scope>NUCLEOTIDE SEQUENCE [LARGE SCALE GENOMIC DNA]</scope>
    <source>
        <strain evidence="7 8">M1531</strain>
    </source>
</reference>
<feature type="domain" description="GGDEF" evidence="6">
    <location>
        <begin position="467"/>
        <end position="598"/>
    </location>
</feature>
<dbReference type="RefSeq" id="WP_169073544.1">
    <property type="nucleotide sequence ID" value="NZ_JABBXH010000001.1"/>
</dbReference>
<dbReference type="PANTHER" id="PTHR45138:SF9">
    <property type="entry name" value="DIGUANYLATE CYCLASE DGCM-RELATED"/>
    <property type="match status" value="1"/>
</dbReference>
<keyword evidence="4" id="KW-0472">Membrane</keyword>
<dbReference type="PANTHER" id="PTHR45138">
    <property type="entry name" value="REGULATORY COMPONENTS OF SENSORY TRANSDUCTION SYSTEM"/>
    <property type="match status" value="1"/>
</dbReference>
<name>A0A7Y0L9N3_9GAMM</name>
<dbReference type="InterPro" id="IPR011622">
    <property type="entry name" value="7TMR_DISM_rcpt_extracell_dom2"/>
</dbReference>
<evidence type="ECO:0000313" key="8">
    <source>
        <dbReference type="Proteomes" id="UP000568664"/>
    </source>
</evidence>
<protein>
    <recommendedName>
        <fullName evidence="2">diguanylate cyclase</fullName>
        <ecNumber evidence="2">2.7.7.65</ecNumber>
    </recommendedName>
</protein>
<dbReference type="InterPro" id="IPR050469">
    <property type="entry name" value="Diguanylate_Cyclase"/>
</dbReference>
<dbReference type="CDD" id="cd01949">
    <property type="entry name" value="GGDEF"/>
    <property type="match status" value="1"/>
</dbReference>
<dbReference type="GO" id="GO:0043709">
    <property type="term" value="P:cell adhesion involved in single-species biofilm formation"/>
    <property type="evidence" value="ECO:0007669"/>
    <property type="project" value="TreeGrafter"/>
</dbReference>
<dbReference type="GO" id="GO:1902201">
    <property type="term" value="P:negative regulation of bacterial-type flagellum-dependent cell motility"/>
    <property type="evidence" value="ECO:0007669"/>
    <property type="project" value="TreeGrafter"/>
</dbReference>
<dbReference type="InterPro" id="IPR000160">
    <property type="entry name" value="GGDEF_dom"/>
</dbReference>
<dbReference type="Proteomes" id="UP000568664">
    <property type="component" value="Unassembled WGS sequence"/>
</dbReference>
<evidence type="ECO:0000313" key="7">
    <source>
        <dbReference type="EMBL" id="NMP30209.1"/>
    </source>
</evidence>
<keyword evidence="5" id="KW-0732">Signal</keyword>
<keyword evidence="4" id="KW-1133">Transmembrane helix</keyword>
<organism evidence="7 8">
    <name type="scientific">Thalassotalea algicola</name>
    <dbReference type="NCBI Taxonomy" id="2716224"/>
    <lineage>
        <taxon>Bacteria</taxon>
        <taxon>Pseudomonadati</taxon>
        <taxon>Pseudomonadota</taxon>
        <taxon>Gammaproteobacteria</taxon>
        <taxon>Alteromonadales</taxon>
        <taxon>Colwelliaceae</taxon>
        <taxon>Thalassotalea</taxon>
    </lineage>
</organism>
<dbReference type="Gene3D" id="2.60.40.2380">
    <property type="match status" value="1"/>
</dbReference>
<feature type="transmembrane region" description="Helical" evidence="4">
    <location>
        <begin position="191"/>
        <end position="211"/>
    </location>
</feature>
<dbReference type="Pfam" id="PF00990">
    <property type="entry name" value="GGDEF"/>
    <property type="match status" value="1"/>
</dbReference>
<dbReference type="SMART" id="SM00267">
    <property type="entry name" value="GGDEF"/>
    <property type="match status" value="1"/>
</dbReference>
<feature type="chain" id="PRO_5031503418" description="diguanylate cyclase" evidence="5">
    <location>
        <begin position="23"/>
        <end position="598"/>
    </location>
</feature>
<keyword evidence="4" id="KW-0812">Transmembrane</keyword>
<proteinExistence type="predicted"/>
<feature type="transmembrane region" description="Helical" evidence="4">
    <location>
        <begin position="284"/>
        <end position="301"/>
    </location>
</feature>
<evidence type="ECO:0000256" key="1">
    <source>
        <dbReference type="ARBA" id="ARBA00001946"/>
    </source>
</evidence>